<reference evidence="1 2" key="1">
    <citation type="submission" date="2023-05" db="EMBL/GenBank/DDBJ databases">
        <title>Draft genome sequence of Streptomyces sp. B-S-A6 isolated from a cave soil in Thailand.</title>
        <authorList>
            <person name="Chamroensaksri N."/>
            <person name="Muangham S."/>
        </authorList>
    </citation>
    <scope>NUCLEOTIDE SEQUENCE [LARGE SCALE GENOMIC DNA]</scope>
    <source>
        <strain evidence="1 2">B-S-A6</strain>
    </source>
</reference>
<name>A0ABT6SLW0_9ACTN</name>
<evidence type="ECO:0000313" key="1">
    <source>
        <dbReference type="EMBL" id="MDI3408398.1"/>
    </source>
</evidence>
<comment type="caution">
    <text evidence="1">The sequence shown here is derived from an EMBL/GenBank/DDBJ whole genome shotgun (WGS) entry which is preliminary data.</text>
</comment>
<keyword evidence="2" id="KW-1185">Reference proteome</keyword>
<proteinExistence type="predicted"/>
<evidence type="ECO:0000313" key="2">
    <source>
        <dbReference type="Proteomes" id="UP001223978"/>
    </source>
</evidence>
<sequence length="69" mass="7277">MSTAEERIREAESVRDALRAALAAVGVKLPSFCLDQVSCAREHPAPLIELGRCDVATARALAEALGSGR</sequence>
<dbReference type="Proteomes" id="UP001223978">
    <property type="component" value="Unassembled WGS sequence"/>
</dbReference>
<dbReference type="EMBL" id="JASCIQ010000045">
    <property type="protein sequence ID" value="MDI3408398.1"/>
    <property type="molecule type" value="Genomic_DNA"/>
</dbReference>
<organism evidence="1 2">
    <name type="scientific">Streptomyces cavernicola</name>
    <dbReference type="NCBI Taxonomy" id="3043613"/>
    <lineage>
        <taxon>Bacteria</taxon>
        <taxon>Bacillati</taxon>
        <taxon>Actinomycetota</taxon>
        <taxon>Actinomycetes</taxon>
        <taxon>Kitasatosporales</taxon>
        <taxon>Streptomycetaceae</taxon>
        <taxon>Streptomyces</taxon>
    </lineage>
</organism>
<dbReference type="RefSeq" id="WP_282546307.1">
    <property type="nucleotide sequence ID" value="NZ_JASCIQ010000045.1"/>
</dbReference>
<protein>
    <submittedName>
        <fullName evidence="1">Uncharacterized protein</fullName>
    </submittedName>
</protein>
<gene>
    <name evidence="1" type="ORF">QIS96_31830</name>
</gene>
<accession>A0ABT6SLW0</accession>